<dbReference type="Proteomes" id="UP000608850">
    <property type="component" value="Unassembled WGS sequence"/>
</dbReference>
<dbReference type="EMBL" id="BMOQ01000012">
    <property type="protein sequence ID" value="GGN26365.1"/>
    <property type="molecule type" value="Genomic_DNA"/>
</dbReference>
<dbReference type="PANTHER" id="PTHR38459:SF1">
    <property type="entry name" value="PROPHAGE BACTOPRENOL-LINKED GLUCOSE TRANSLOCASE HOMOLOG"/>
    <property type="match status" value="1"/>
</dbReference>
<feature type="domain" description="GtrA/DPMS transmembrane" evidence="7">
    <location>
        <begin position="15"/>
        <end position="143"/>
    </location>
</feature>
<comment type="subcellular location">
    <subcellularLocation>
        <location evidence="1">Membrane</location>
        <topology evidence="1">Multi-pass membrane protein</topology>
    </subcellularLocation>
</comment>
<comment type="caution">
    <text evidence="8">The sequence shown here is derived from an EMBL/GenBank/DDBJ whole genome shotgun (WGS) entry which is preliminary data.</text>
</comment>
<keyword evidence="3 6" id="KW-0812">Transmembrane</keyword>
<feature type="transmembrane region" description="Helical" evidence="6">
    <location>
        <begin position="117"/>
        <end position="137"/>
    </location>
</feature>
<evidence type="ECO:0000313" key="9">
    <source>
        <dbReference type="Proteomes" id="UP000608850"/>
    </source>
</evidence>
<keyword evidence="5 6" id="KW-0472">Membrane</keyword>
<organism evidence="8 9">
    <name type="scientific">Halarchaeum nitratireducens</name>
    <dbReference type="NCBI Taxonomy" id="489913"/>
    <lineage>
        <taxon>Archaea</taxon>
        <taxon>Methanobacteriati</taxon>
        <taxon>Methanobacteriota</taxon>
        <taxon>Stenosarchaea group</taxon>
        <taxon>Halobacteria</taxon>
        <taxon>Halobacteriales</taxon>
        <taxon>Halobacteriaceae</taxon>
    </lineage>
</organism>
<name>A0A830GGP5_9EURY</name>
<comment type="similarity">
    <text evidence="2">Belongs to the GtrA family.</text>
</comment>
<evidence type="ECO:0000256" key="6">
    <source>
        <dbReference type="SAM" id="Phobius"/>
    </source>
</evidence>
<dbReference type="InterPro" id="IPR007267">
    <property type="entry name" value="GtrA_DPMS_TM"/>
</dbReference>
<feature type="transmembrane region" description="Helical" evidence="6">
    <location>
        <begin position="89"/>
        <end position="110"/>
    </location>
</feature>
<evidence type="ECO:0000256" key="2">
    <source>
        <dbReference type="ARBA" id="ARBA00009399"/>
    </source>
</evidence>
<protein>
    <submittedName>
        <fullName evidence="8">Sugar translocase</fullName>
    </submittedName>
</protein>
<reference evidence="8 9" key="1">
    <citation type="journal article" date="2019" name="Int. J. Syst. Evol. Microbiol.">
        <title>The Global Catalogue of Microorganisms (GCM) 10K type strain sequencing project: providing services to taxonomists for standard genome sequencing and annotation.</title>
        <authorList>
            <consortium name="The Broad Institute Genomics Platform"/>
            <consortium name="The Broad Institute Genome Sequencing Center for Infectious Disease"/>
            <person name="Wu L."/>
            <person name="Ma J."/>
        </authorList>
    </citation>
    <scope>NUCLEOTIDE SEQUENCE [LARGE SCALE GENOMIC DNA]</scope>
    <source>
        <strain evidence="8 9">JCM 16331</strain>
    </source>
</reference>
<dbReference type="PANTHER" id="PTHR38459">
    <property type="entry name" value="PROPHAGE BACTOPRENOL-LINKED GLUCOSE TRANSLOCASE HOMOLOG"/>
    <property type="match status" value="1"/>
</dbReference>
<dbReference type="RefSeq" id="WP_188880107.1">
    <property type="nucleotide sequence ID" value="NZ_BMOQ01000012.1"/>
</dbReference>
<keyword evidence="9" id="KW-1185">Reference proteome</keyword>
<evidence type="ECO:0000256" key="3">
    <source>
        <dbReference type="ARBA" id="ARBA00022692"/>
    </source>
</evidence>
<accession>A0A830GGP5</accession>
<dbReference type="Pfam" id="PF04138">
    <property type="entry name" value="GtrA_DPMS_TM"/>
    <property type="match status" value="1"/>
</dbReference>
<evidence type="ECO:0000256" key="5">
    <source>
        <dbReference type="ARBA" id="ARBA00023136"/>
    </source>
</evidence>
<sequence>MNRLQSLARGGLLGRYLSVGVTGASVESIVVLALTATALTGSLVAKAVGAEISISLMFVLNDRWTFADAGAAGIRSFVDRFLRSHAVRAVGLAVGFVVLIALTDFVTVSVRLAGLELWPTLANLIGIGTGFAVNYIGEGLFTWNPAET</sequence>
<dbReference type="InterPro" id="IPR051401">
    <property type="entry name" value="GtrA_CellWall_Glycosyl"/>
</dbReference>
<dbReference type="OrthoDB" id="44002at2157"/>
<dbReference type="GO" id="GO:0000271">
    <property type="term" value="P:polysaccharide biosynthetic process"/>
    <property type="evidence" value="ECO:0007669"/>
    <property type="project" value="InterPro"/>
</dbReference>
<evidence type="ECO:0000256" key="1">
    <source>
        <dbReference type="ARBA" id="ARBA00004141"/>
    </source>
</evidence>
<dbReference type="AlphaFoldDB" id="A0A830GGP5"/>
<gene>
    <name evidence="8" type="ORF">GCM10009021_30840</name>
</gene>
<feature type="transmembrane region" description="Helical" evidence="6">
    <location>
        <begin position="12"/>
        <end position="34"/>
    </location>
</feature>
<keyword evidence="4 6" id="KW-1133">Transmembrane helix</keyword>
<evidence type="ECO:0000313" key="8">
    <source>
        <dbReference type="EMBL" id="GGN26365.1"/>
    </source>
</evidence>
<proteinExistence type="inferred from homology"/>
<dbReference type="GO" id="GO:0005886">
    <property type="term" value="C:plasma membrane"/>
    <property type="evidence" value="ECO:0007669"/>
    <property type="project" value="TreeGrafter"/>
</dbReference>
<evidence type="ECO:0000256" key="4">
    <source>
        <dbReference type="ARBA" id="ARBA00022989"/>
    </source>
</evidence>
<evidence type="ECO:0000259" key="7">
    <source>
        <dbReference type="Pfam" id="PF04138"/>
    </source>
</evidence>